<dbReference type="Pfam" id="PF05170">
    <property type="entry name" value="AsmA"/>
    <property type="match status" value="1"/>
</dbReference>
<sequence>MKKFLKITGITLLIIIALLIAIPFVFQGQIKDMVKQVINQNLNAHVEFSDVSLSFIRSFPQAHVDVSDLVITNFEPFKDETFASIKNISFTMSVKELFKSASEGPIVIKSITVDEALLTLKTDKFGNSNYDITKEDEAAPTENESSGFAMDIQHYSIKNSALTYSDEASKMLINLTELNHIGKGIFSGDISELDTNTDVNVSFTMDSTNYLNSNPVKLDAIIGLDLNNDIYTFKENKALINALPIKFNGYVKLIEEGQEMDISFENPGSDFKDFLALIPETYSKNIENVETTGSFKIKGIVKGLVSEETIPKLDISITSNNASFKYPDLPKGIKDISINTLIKNETGYMDDTYVDIKTLDFKIDNDAFKSSATIKNMTKNMVVDANIDGILNLANLTKAYPIALDNELTGILKAKIHTAFDMNAIETNAYERIKADGNASITGFVFSSEDLANPIQISQAAMSFSPQTVSLNTFHAKTGESDLKASGSIHNLIGFLLSSKATLKGNFSMDSNLFKVSDFMAEDKVSTTTDNKGTTAPSESLKIPAFLDCTIKANAKTVVYDNLNLKNVSGILHIKDQQVTLENLTSQIFDGALAVSGDISTKNETPTFHMNLNADGFDIAKSFKDLELLQNLAPIAKLFHGKLNTTINLSGQLDKDSSPILSTVSGSALAQLLTTKIDAEQSPLLNKLQDALSFIEFDKLDLKDLKTKLEFANGKVSVQPFDLKYKDIGITVSGAHGFDKSINYSAIFNVPAKYLGSDINRLIGKINDNEVNNMSIPITANIGGSVTSPSVKTDFTSGVSNLTKQLVEIEKQKLLSQGTDKVKDLIGGILGGNKTKTDSIKEQQNNSVQNVLKDIMSNKSKSDTTSVKKDSIKTNTTKDAVKNVLGGLLGGKKKANDTVK</sequence>
<feature type="domain" description="AsmA" evidence="2">
    <location>
        <begin position="1"/>
        <end position="179"/>
    </location>
</feature>
<dbReference type="PANTHER" id="PTHR30441">
    <property type="entry name" value="DUF748 DOMAIN-CONTAINING PROTEIN"/>
    <property type="match status" value="1"/>
</dbReference>
<dbReference type="EMBL" id="JBHMFC010000016">
    <property type="protein sequence ID" value="MFB9056192.1"/>
    <property type="molecule type" value="Genomic_DNA"/>
</dbReference>
<keyword evidence="1" id="KW-0472">Membrane</keyword>
<keyword evidence="4" id="KW-1185">Reference proteome</keyword>
<gene>
    <name evidence="3" type="ORF">ACFFU9_05495</name>
</gene>
<dbReference type="RefSeq" id="WP_379860392.1">
    <property type="nucleotide sequence ID" value="NZ_JBHMFC010000016.1"/>
</dbReference>
<dbReference type="Proteomes" id="UP001589585">
    <property type="component" value="Unassembled WGS sequence"/>
</dbReference>
<evidence type="ECO:0000313" key="3">
    <source>
        <dbReference type="EMBL" id="MFB9056192.1"/>
    </source>
</evidence>
<proteinExistence type="predicted"/>
<dbReference type="InterPro" id="IPR007844">
    <property type="entry name" value="AsmA"/>
</dbReference>
<organism evidence="3 4">
    <name type="scientific">Mariniflexile ostreae</name>
    <dbReference type="NCBI Taxonomy" id="1520892"/>
    <lineage>
        <taxon>Bacteria</taxon>
        <taxon>Pseudomonadati</taxon>
        <taxon>Bacteroidota</taxon>
        <taxon>Flavobacteriia</taxon>
        <taxon>Flavobacteriales</taxon>
        <taxon>Flavobacteriaceae</taxon>
        <taxon>Mariniflexile</taxon>
    </lineage>
</organism>
<comment type="caution">
    <text evidence="3">The sequence shown here is derived from an EMBL/GenBank/DDBJ whole genome shotgun (WGS) entry which is preliminary data.</text>
</comment>
<feature type="transmembrane region" description="Helical" evidence="1">
    <location>
        <begin position="7"/>
        <end position="26"/>
    </location>
</feature>
<evidence type="ECO:0000256" key="1">
    <source>
        <dbReference type="SAM" id="Phobius"/>
    </source>
</evidence>
<keyword evidence="1" id="KW-0812">Transmembrane</keyword>
<evidence type="ECO:0000313" key="4">
    <source>
        <dbReference type="Proteomes" id="UP001589585"/>
    </source>
</evidence>
<protein>
    <submittedName>
        <fullName evidence="3">AsmA-like C-terminal region-containing protein</fullName>
    </submittedName>
</protein>
<dbReference type="InterPro" id="IPR052894">
    <property type="entry name" value="AsmA-related"/>
</dbReference>
<reference evidence="3 4" key="1">
    <citation type="submission" date="2024-09" db="EMBL/GenBank/DDBJ databases">
        <authorList>
            <person name="Sun Q."/>
            <person name="Mori K."/>
        </authorList>
    </citation>
    <scope>NUCLEOTIDE SEQUENCE [LARGE SCALE GENOMIC DNA]</scope>
    <source>
        <strain evidence="3 4">CECT 8622</strain>
    </source>
</reference>
<dbReference type="PANTHER" id="PTHR30441:SF8">
    <property type="entry name" value="DUF748 DOMAIN-CONTAINING PROTEIN"/>
    <property type="match status" value="1"/>
</dbReference>
<accession>A0ABV5F9S0</accession>
<evidence type="ECO:0000259" key="2">
    <source>
        <dbReference type="Pfam" id="PF05170"/>
    </source>
</evidence>
<keyword evidence="1" id="KW-1133">Transmembrane helix</keyword>
<name>A0ABV5F9S0_9FLAO</name>